<dbReference type="InterPro" id="IPR028155">
    <property type="entry name" value="RPA_interact_central"/>
</dbReference>
<dbReference type="GO" id="GO:0008270">
    <property type="term" value="F:zinc ion binding"/>
    <property type="evidence" value="ECO:0007669"/>
    <property type="project" value="UniProtKB-KW"/>
</dbReference>
<keyword evidence="11" id="KW-1185">Reference proteome</keyword>
<accession>A0A8C3NMH8</accession>
<evidence type="ECO:0000256" key="2">
    <source>
        <dbReference type="ARBA" id="ARBA00022723"/>
    </source>
</evidence>
<dbReference type="PANTHER" id="PTHR31742">
    <property type="entry name" value="RPA-INTERACTING PROTEIN RPAIN"/>
    <property type="match status" value="1"/>
</dbReference>
<proteinExistence type="predicted"/>
<evidence type="ECO:0000256" key="6">
    <source>
        <dbReference type="SAM" id="MobiDB-lite"/>
    </source>
</evidence>
<evidence type="ECO:0000313" key="10">
    <source>
        <dbReference type="Ensembl" id="ENSCRFP00000000105.1"/>
    </source>
</evidence>
<feature type="domain" description="RPA-interacting protein N-terminal" evidence="7">
    <location>
        <begin position="106"/>
        <end position="145"/>
    </location>
</feature>
<dbReference type="InterPro" id="IPR028158">
    <property type="entry name" value="RPA_interact_N_dom"/>
</dbReference>
<evidence type="ECO:0000256" key="3">
    <source>
        <dbReference type="ARBA" id="ARBA00022771"/>
    </source>
</evidence>
<evidence type="ECO:0000256" key="4">
    <source>
        <dbReference type="ARBA" id="ARBA00022833"/>
    </source>
</evidence>
<keyword evidence="4" id="KW-0862">Zinc</keyword>
<evidence type="ECO:0000313" key="11">
    <source>
        <dbReference type="Proteomes" id="UP000694396"/>
    </source>
</evidence>
<dbReference type="Pfam" id="PF14767">
    <property type="entry name" value="RPA_interact_M"/>
    <property type="match status" value="1"/>
</dbReference>
<dbReference type="GO" id="GO:0006606">
    <property type="term" value="P:protein import into nucleus"/>
    <property type="evidence" value="ECO:0007669"/>
    <property type="project" value="TreeGrafter"/>
</dbReference>
<dbReference type="Ensembl" id="ENSCRFT00000000111.1">
    <property type="protein sequence ID" value="ENSCRFP00000000105.1"/>
    <property type="gene ID" value="ENSCRFG00000000099.1"/>
</dbReference>
<feature type="domain" description="RPA-interacting protein central" evidence="8">
    <location>
        <begin position="158"/>
        <end position="228"/>
    </location>
</feature>
<comment type="subcellular location">
    <subcellularLocation>
        <location evidence="1">Nucleus</location>
    </subcellularLocation>
</comment>
<dbReference type="Pfam" id="PF14766">
    <property type="entry name" value="RPA_interact_N"/>
    <property type="match status" value="1"/>
</dbReference>
<name>A0A8C3NMH8_9PASS</name>
<dbReference type="Proteomes" id="UP000694396">
    <property type="component" value="Unplaced"/>
</dbReference>
<feature type="region of interest" description="Disordered" evidence="6">
    <location>
        <begin position="1"/>
        <end position="49"/>
    </location>
</feature>
<feature type="domain" description="RPA-interacting protein C-terminal" evidence="9">
    <location>
        <begin position="239"/>
        <end position="317"/>
    </location>
</feature>
<evidence type="ECO:0000259" key="7">
    <source>
        <dbReference type="Pfam" id="PF14766"/>
    </source>
</evidence>
<feature type="compositionally biased region" description="Low complexity" evidence="6">
    <location>
        <begin position="1"/>
        <end position="18"/>
    </location>
</feature>
<dbReference type="GO" id="GO:0016605">
    <property type="term" value="C:PML body"/>
    <property type="evidence" value="ECO:0007669"/>
    <property type="project" value="TreeGrafter"/>
</dbReference>
<protein>
    <submittedName>
        <fullName evidence="10">RPA interacting protein</fullName>
    </submittedName>
</protein>
<keyword evidence="2" id="KW-0479">Metal-binding</keyword>
<reference evidence="10" key="1">
    <citation type="submission" date="2025-08" db="UniProtKB">
        <authorList>
            <consortium name="Ensembl"/>
        </authorList>
    </citation>
    <scope>IDENTIFICATION</scope>
</reference>
<sequence length="320" mass="34981">MASRAAAAPSQSSRSAPSPHRRSRSRGGRGAAGARSRRRPKSACCGSAARHCSAGPHSAAIAPRAAAPTSPPARPIGAAARGLHFPACPATPARCGPGAMEAPVQRHRARYKSPGGPPWRETYRRRCMERLRSSRAKLLDRYRQAGDGACGAAPGALLVQEVMEQEWQELQDSLPGLQGEQPMEQMLEDSDELAVLEEIQQELILQEQSVIEEYERSLRFDEECLNAMLDSLDATDRVICPVCRKNNLTVKAHLVCCQCGLYISTQDMTEGKLRSLLESTLTEHSQRCLHSPEFTVTSGMEEETSLLMSCPVCDSWMILL</sequence>
<evidence type="ECO:0000256" key="5">
    <source>
        <dbReference type="ARBA" id="ARBA00023242"/>
    </source>
</evidence>
<dbReference type="InterPro" id="IPR028156">
    <property type="entry name" value="RIP"/>
</dbReference>
<reference evidence="10" key="2">
    <citation type="submission" date="2025-09" db="UniProtKB">
        <authorList>
            <consortium name="Ensembl"/>
        </authorList>
    </citation>
    <scope>IDENTIFICATION</scope>
</reference>
<keyword evidence="5" id="KW-0539">Nucleus</keyword>
<keyword evidence="3" id="KW-0863">Zinc-finger</keyword>
<dbReference type="PANTHER" id="PTHR31742:SF1">
    <property type="entry name" value="RPA-INTERACTING PROTEIN"/>
    <property type="match status" value="1"/>
</dbReference>
<dbReference type="InterPro" id="IPR028159">
    <property type="entry name" value="RPA_interact_C_dom"/>
</dbReference>
<dbReference type="Pfam" id="PF14768">
    <property type="entry name" value="RPA_interact_C"/>
    <property type="match status" value="1"/>
</dbReference>
<organism evidence="10 11">
    <name type="scientific">Cyanoderma ruficeps</name>
    <name type="common">rufous-capped babbler</name>
    <dbReference type="NCBI Taxonomy" id="181631"/>
    <lineage>
        <taxon>Eukaryota</taxon>
        <taxon>Metazoa</taxon>
        <taxon>Chordata</taxon>
        <taxon>Craniata</taxon>
        <taxon>Vertebrata</taxon>
        <taxon>Euteleostomi</taxon>
        <taxon>Archelosauria</taxon>
        <taxon>Archosauria</taxon>
        <taxon>Dinosauria</taxon>
        <taxon>Saurischia</taxon>
        <taxon>Theropoda</taxon>
        <taxon>Coelurosauria</taxon>
        <taxon>Aves</taxon>
        <taxon>Neognathae</taxon>
        <taxon>Neoaves</taxon>
        <taxon>Telluraves</taxon>
        <taxon>Australaves</taxon>
        <taxon>Passeriformes</taxon>
        <taxon>Sylvioidea</taxon>
        <taxon>Timaliidae</taxon>
        <taxon>Cyanoderma</taxon>
    </lineage>
</organism>
<evidence type="ECO:0000259" key="9">
    <source>
        <dbReference type="Pfam" id="PF14768"/>
    </source>
</evidence>
<evidence type="ECO:0000256" key="1">
    <source>
        <dbReference type="ARBA" id="ARBA00004123"/>
    </source>
</evidence>
<evidence type="ECO:0000259" key="8">
    <source>
        <dbReference type="Pfam" id="PF14767"/>
    </source>
</evidence>
<dbReference type="AlphaFoldDB" id="A0A8C3NMH8"/>